<protein>
    <submittedName>
        <fullName evidence="1">Uncharacterized protein</fullName>
    </submittedName>
</protein>
<proteinExistence type="predicted"/>
<sequence>MPADIAAALERYCGQPTVTEWLAVEAGCALLPVTVEPAAEAIPKNVAEIAQHASKLFAEFAAAYSDGAIDAGEAGKMLSAGDEMLREYMHLRPALTDRTRG</sequence>
<dbReference type="Proteomes" id="UP000077405">
    <property type="component" value="Plasmid pYZ1"/>
</dbReference>
<name>A0A2R4VQR1_9PROT</name>
<reference evidence="1 2" key="1">
    <citation type="submission" date="2018-04" db="EMBL/GenBank/DDBJ databases">
        <title>Complete genome sequence of the nitrogen-fixing bacterium Azospirillum humicireducens type strain SgZ-5.</title>
        <authorList>
            <person name="Yu Z."/>
        </authorList>
    </citation>
    <scope>NUCLEOTIDE SEQUENCE [LARGE SCALE GENOMIC DNA]</scope>
    <source>
        <strain evidence="1 2">SgZ-5</strain>
        <plasmid evidence="1 2">pYZ1</plasmid>
    </source>
</reference>
<accession>A0A2R4VQR1</accession>
<dbReference type="AlphaFoldDB" id="A0A2R4VQR1"/>
<dbReference type="InterPro" id="IPR009679">
    <property type="entry name" value="Phage_186_CII-like"/>
</dbReference>
<keyword evidence="1" id="KW-0614">Plasmid</keyword>
<organism evidence="1 2">
    <name type="scientific">Azospirillum humicireducens</name>
    <dbReference type="NCBI Taxonomy" id="1226968"/>
    <lineage>
        <taxon>Bacteria</taxon>
        <taxon>Pseudomonadati</taxon>
        <taxon>Pseudomonadota</taxon>
        <taxon>Alphaproteobacteria</taxon>
        <taxon>Rhodospirillales</taxon>
        <taxon>Azospirillaceae</taxon>
        <taxon>Azospirillum</taxon>
    </lineage>
</organism>
<geneLocation type="plasmid" evidence="1 2">
    <name>pYZ1</name>
</geneLocation>
<dbReference type="GO" id="GO:0003677">
    <property type="term" value="F:DNA binding"/>
    <property type="evidence" value="ECO:0007669"/>
    <property type="project" value="InterPro"/>
</dbReference>
<dbReference type="KEGG" id="ahu:A6A40_17140"/>
<gene>
    <name evidence="1" type="ORF">A6A40_17140</name>
</gene>
<dbReference type="EMBL" id="CP028902">
    <property type="protein sequence ID" value="AWB06779.1"/>
    <property type="molecule type" value="Genomic_DNA"/>
</dbReference>
<evidence type="ECO:0000313" key="2">
    <source>
        <dbReference type="Proteomes" id="UP000077405"/>
    </source>
</evidence>
<dbReference type="Pfam" id="PF06892">
    <property type="entry name" value="Phage_CP76"/>
    <property type="match status" value="1"/>
</dbReference>
<evidence type="ECO:0000313" key="1">
    <source>
        <dbReference type="EMBL" id="AWB06779.1"/>
    </source>
</evidence>
<keyword evidence="2" id="KW-1185">Reference proteome</keyword>